<protein>
    <submittedName>
        <fullName evidence="7">Oligosaccharide flippase family protein</fullName>
    </submittedName>
</protein>
<gene>
    <name evidence="7" type="ORF">H4K34_14330</name>
</gene>
<dbReference type="Pfam" id="PF13440">
    <property type="entry name" value="Polysacc_synt_3"/>
    <property type="match status" value="1"/>
</dbReference>
<dbReference type="AlphaFoldDB" id="A0A7H0VCU8"/>
<evidence type="ECO:0000256" key="2">
    <source>
        <dbReference type="ARBA" id="ARBA00022475"/>
    </source>
</evidence>
<dbReference type="InterPro" id="IPR050833">
    <property type="entry name" value="Poly_Biosynth_Transport"/>
</dbReference>
<evidence type="ECO:0000256" key="3">
    <source>
        <dbReference type="ARBA" id="ARBA00022692"/>
    </source>
</evidence>
<evidence type="ECO:0000313" key="8">
    <source>
        <dbReference type="Proteomes" id="UP000516305"/>
    </source>
</evidence>
<proteinExistence type="predicted"/>
<dbReference type="PANTHER" id="PTHR30250">
    <property type="entry name" value="PST FAMILY PREDICTED COLANIC ACID TRANSPORTER"/>
    <property type="match status" value="1"/>
</dbReference>
<keyword evidence="3 6" id="KW-0812">Transmembrane</keyword>
<feature type="transmembrane region" description="Helical" evidence="6">
    <location>
        <begin position="389"/>
        <end position="408"/>
    </location>
</feature>
<keyword evidence="2" id="KW-1003">Cell membrane</keyword>
<feature type="transmembrane region" description="Helical" evidence="6">
    <location>
        <begin position="293"/>
        <end position="313"/>
    </location>
</feature>
<dbReference type="GO" id="GO:0005886">
    <property type="term" value="C:plasma membrane"/>
    <property type="evidence" value="ECO:0007669"/>
    <property type="project" value="UniProtKB-SubCell"/>
</dbReference>
<feature type="transmembrane region" description="Helical" evidence="6">
    <location>
        <begin position="85"/>
        <end position="109"/>
    </location>
</feature>
<keyword evidence="8" id="KW-1185">Reference proteome</keyword>
<comment type="subcellular location">
    <subcellularLocation>
        <location evidence="1">Cell membrane</location>
        <topology evidence="1">Multi-pass membrane protein</topology>
    </subcellularLocation>
</comment>
<feature type="transmembrane region" description="Helical" evidence="6">
    <location>
        <begin position="365"/>
        <end position="383"/>
    </location>
</feature>
<reference evidence="7 8" key="1">
    <citation type="submission" date="2020-08" db="EMBL/GenBank/DDBJ databases">
        <title>Croceimicrobium hydrocarbonivorans gen. nov., sp. nov., a novel marine bacterium isolated from a bacterial consortium that degrades polyethylene terephthalate.</title>
        <authorList>
            <person name="Liu R."/>
        </authorList>
    </citation>
    <scope>NUCLEOTIDE SEQUENCE [LARGE SCALE GENOMIC DNA]</scope>
    <source>
        <strain evidence="7 8">A20-9</strain>
    </source>
</reference>
<feature type="transmembrane region" description="Helical" evidence="6">
    <location>
        <begin position="115"/>
        <end position="135"/>
    </location>
</feature>
<evidence type="ECO:0000256" key="5">
    <source>
        <dbReference type="ARBA" id="ARBA00023136"/>
    </source>
</evidence>
<dbReference type="PANTHER" id="PTHR30250:SF11">
    <property type="entry name" value="O-ANTIGEN TRANSPORTER-RELATED"/>
    <property type="match status" value="1"/>
</dbReference>
<feature type="transmembrane region" description="Helical" evidence="6">
    <location>
        <begin position="147"/>
        <end position="168"/>
    </location>
</feature>
<feature type="transmembrane region" description="Helical" evidence="6">
    <location>
        <begin position="43"/>
        <end position="65"/>
    </location>
</feature>
<evidence type="ECO:0000256" key="4">
    <source>
        <dbReference type="ARBA" id="ARBA00022989"/>
    </source>
</evidence>
<sequence length="437" mass="49649">MLQKLKSQKFLSMVTSVLGAAFALLTFGYLARALTKEEFGIYGIYLAIITTFEMLRNGLVGKPFIKFMAESDDEEEKRGIIGSSWAFSFLSTVVFAGPLSLAMLAWYLYQPSEEVLIYALFIPIQAISTIPSNMAQWRLNADLRFDLLIWLRLSNQVFNFVGVLWAYYFGYGLWAIMWITVISNFNPSWIALIFDWDGLRQIRRAQKECISRLYKFGRYTMGTLIGGTLLRGSDDFLIRIFMGPEAVALYQVPNRLVNLIDIPLRALVSFSFPSLARSNKAGDEEAFKREFEAATAFAFVLLLPMAIGAFIFAEPLVLLMGGEKYLDSAIILRIFAIFMAFSALDRYAGVGLDVLNRPQINMRKVIVMLSVNILGDIVVLYFFQSLPWVAAISIITFSVGTLLGFYYMRDRVPLRLLFWLKLGTVQILNFVKKPVRK</sequence>
<keyword evidence="5 6" id="KW-0472">Membrane</keyword>
<evidence type="ECO:0000256" key="6">
    <source>
        <dbReference type="SAM" id="Phobius"/>
    </source>
</evidence>
<feature type="transmembrane region" description="Helical" evidence="6">
    <location>
        <begin position="325"/>
        <end position="344"/>
    </location>
</feature>
<name>A0A7H0VCU8_9FLAO</name>
<evidence type="ECO:0000256" key="1">
    <source>
        <dbReference type="ARBA" id="ARBA00004651"/>
    </source>
</evidence>
<dbReference type="EMBL" id="CP060139">
    <property type="protein sequence ID" value="QNR23546.1"/>
    <property type="molecule type" value="Genomic_DNA"/>
</dbReference>
<organism evidence="7 8">
    <name type="scientific">Croceimicrobium hydrocarbonivorans</name>
    <dbReference type="NCBI Taxonomy" id="2761580"/>
    <lineage>
        <taxon>Bacteria</taxon>
        <taxon>Pseudomonadati</taxon>
        <taxon>Bacteroidota</taxon>
        <taxon>Flavobacteriia</taxon>
        <taxon>Flavobacteriales</taxon>
        <taxon>Owenweeksiaceae</taxon>
        <taxon>Croceimicrobium</taxon>
    </lineage>
</organism>
<dbReference type="RefSeq" id="WP_210758078.1">
    <property type="nucleotide sequence ID" value="NZ_CP060139.1"/>
</dbReference>
<dbReference type="Proteomes" id="UP000516305">
    <property type="component" value="Chromosome"/>
</dbReference>
<keyword evidence="4 6" id="KW-1133">Transmembrane helix</keyword>
<accession>A0A7H0VCU8</accession>
<evidence type="ECO:0000313" key="7">
    <source>
        <dbReference type="EMBL" id="QNR23546.1"/>
    </source>
</evidence>
<dbReference type="KEGG" id="chyd:H4K34_14330"/>